<organism evidence="2 3">
    <name type="scientific">Cryomyces antarcticus</name>
    <dbReference type="NCBI Taxonomy" id="329879"/>
    <lineage>
        <taxon>Eukaryota</taxon>
        <taxon>Fungi</taxon>
        <taxon>Dikarya</taxon>
        <taxon>Ascomycota</taxon>
        <taxon>Pezizomycotina</taxon>
        <taxon>Dothideomycetes</taxon>
        <taxon>Dothideomycetes incertae sedis</taxon>
        <taxon>Cryomyces</taxon>
    </lineage>
</organism>
<dbReference type="EC" id="6.2.1.45" evidence="2"/>
<proteinExistence type="predicted"/>
<feature type="domain" description="THIF-type NAD/FAD binding fold" evidence="1">
    <location>
        <begin position="67"/>
        <end position="402"/>
    </location>
</feature>
<sequence length="433" mass="46608">MDANGTSEALMMQNGNGFLPGVDVDILPPVNMTVQGQTQDISAGKCHILTMAFPYSLLVQMKSLSTIAKPGSGAWKRSKTNVLVVGMRALGGEIAKFMMLTGVGSLTIIDSEILREDDCMAGGFFLRLADVGKNRAQAGAPIIQDYNPRIALTVLPLDVRAQSQSFFAPFDLTFACDLDFATMSLINAKTRLVNRAFYAAGTHGLYGFAFADLISHDYILKRIVANIPTALGPESTTRAVVAATTVKESGANFELVTKRELYSPLVLANSSPLPARYTANRRLLRKVTPLLSCLRAVWDFERSLARLPSHSLARLPSHSQADLELFTRLATEKHKELQLPMETLTAEFLRDFMQQLGAEIAPLTSLVGAKVAEDGVNVLSGKEQPLQNLALFDGGASNFPVYALHPEFEASLVIGGLAAAGMVGELPGVVVVP</sequence>
<dbReference type="PANTHER" id="PTHR10953:SF162">
    <property type="entry name" value="SUMO-ACTIVATING ENZYME SUBUNIT 1"/>
    <property type="match status" value="1"/>
</dbReference>
<dbReference type="Proteomes" id="UP001357485">
    <property type="component" value="Unassembled WGS sequence"/>
</dbReference>
<dbReference type="GO" id="GO:0004839">
    <property type="term" value="F:ubiquitin activating enzyme activity"/>
    <property type="evidence" value="ECO:0007669"/>
    <property type="project" value="UniProtKB-EC"/>
</dbReference>
<gene>
    <name evidence="2" type="primary">AOS1</name>
    <name evidence="2" type="ORF">LTR16_003323</name>
</gene>
<evidence type="ECO:0000259" key="1">
    <source>
        <dbReference type="Pfam" id="PF00899"/>
    </source>
</evidence>
<reference evidence="2 3" key="1">
    <citation type="submission" date="2023-08" db="EMBL/GenBank/DDBJ databases">
        <title>Black Yeasts Isolated from many extreme environments.</title>
        <authorList>
            <person name="Coleine C."/>
            <person name="Stajich J.E."/>
            <person name="Selbmann L."/>
        </authorList>
    </citation>
    <scope>NUCLEOTIDE SEQUENCE [LARGE SCALE GENOMIC DNA]</scope>
    <source>
        <strain evidence="2 3">CCFEE 536</strain>
    </source>
</reference>
<evidence type="ECO:0000313" key="2">
    <source>
        <dbReference type="EMBL" id="KAK5256408.1"/>
    </source>
</evidence>
<feature type="non-terminal residue" evidence="2">
    <location>
        <position position="1"/>
    </location>
</feature>
<comment type="caution">
    <text evidence="2">The sequence shown here is derived from an EMBL/GenBank/DDBJ whole genome shotgun (WGS) entry which is preliminary data.</text>
</comment>
<evidence type="ECO:0000313" key="3">
    <source>
        <dbReference type="Proteomes" id="UP001357485"/>
    </source>
</evidence>
<dbReference type="Pfam" id="PF00899">
    <property type="entry name" value="ThiF"/>
    <property type="match status" value="1"/>
</dbReference>
<dbReference type="EMBL" id="JAVRRA010008544">
    <property type="protein sequence ID" value="KAK5256408.1"/>
    <property type="molecule type" value="Genomic_DNA"/>
</dbReference>
<dbReference type="InterPro" id="IPR000594">
    <property type="entry name" value="ThiF_NAD_FAD-bd"/>
</dbReference>
<protein>
    <submittedName>
        <fullName evidence="2">E1 ubiquitin-activating protein aos1</fullName>
        <ecNumber evidence="2">6.2.1.45</ecNumber>
    </submittedName>
</protein>
<dbReference type="Gene3D" id="3.40.50.720">
    <property type="entry name" value="NAD(P)-binding Rossmann-like Domain"/>
    <property type="match status" value="1"/>
</dbReference>
<keyword evidence="3" id="KW-1185">Reference proteome</keyword>
<dbReference type="PANTHER" id="PTHR10953">
    <property type="entry name" value="UBIQUITIN-ACTIVATING ENZYME E1"/>
    <property type="match status" value="1"/>
</dbReference>
<dbReference type="InterPro" id="IPR035985">
    <property type="entry name" value="Ubiquitin-activating_enz"/>
</dbReference>
<keyword evidence="2" id="KW-0436">Ligase</keyword>
<name>A0ABR0LY90_9PEZI</name>
<dbReference type="SUPFAM" id="SSF69572">
    <property type="entry name" value="Activating enzymes of the ubiquitin-like proteins"/>
    <property type="match status" value="1"/>
</dbReference>
<accession>A0ABR0LY90</accession>
<dbReference type="InterPro" id="IPR045886">
    <property type="entry name" value="ThiF/MoeB/HesA"/>
</dbReference>